<feature type="compositionally biased region" description="Low complexity" evidence="1">
    <location>
        <begin position="635"/>
        <end position="647"/>
    </location>
</feature>
<feature type="region of interest" description="Disordered" evidence="1">
    <location>
        <begin position="864"/>
        <end position="885"/>
    </location>
</feature>
<feature type="compositionally biased region" description="Polar residues" evidence="1">
    <location>
        <begin position="758"/>
        <end position="772"/>
    </location>
</feature>
<dbReference type="Proteomes" id="UP000286045">
    <property type="component" value="Unassembled WGS sequence"/>
</dbReference>
<feature type="compositionally biased region" description="Low complexity" evidence="1">
    <location>
        <begin position="734"/>
        <end position="744"/>
    </location>
</feature>
<reference evidence="2 3" key="1">
    <citation type="submission" date="2018-12" db="EMBL/GenBank/DDBJ databases">
        <title>Draft genome sequence of Xylaria grammica IHI A82.</title>
        <authorList>
            <person name="Buettner E."/>
            <person name="Kellner H."/>
        </authorList>
    </citation>
    <scope>NUCLEOTIDE SEQUENCE [LARGE SCALE GENOMIC DNA]</scope>
    <source>
        <strain evidence="2 3">IHI A82</strain>
    </source>
</reference>
<feature type="region of interest" description="Disordered" evidence="1">
    <location>
        <begin position="401"/>
        <end position="440"/>
    </location>
</feature>
<feature type="compositionally biased region" description="Polar residues" evidence="1">
    <location>
        <begin position="934"/>
        <end position="955"/>
    </location>
</feature>
<proteinExistence type="predicted"/>
<evidence type="ECO:0000313" key="3">
    <source>
        <dbReference type="Proteomes" id="UP000286045"/>
    </source>
</evidence>
<dbReference type="STRING" id="363999.A0A439D0Q5"/>
<accession>A0A439D0Q5</accession>
<feature type="region of interest" description="Disordered" evidence="1">
    <location>
        <begin position="183"/>
        <end position="268"/>
    </location>
</feature>
<feature type="region of interest" description="Disordered" evidence="1">
    <location>
        <begin position="315"/>
        <end position="338"/>
    </location>
</feature>
<keyword evidence="3" id="KW-1185">Reference proteome</keyword>
<feature type="region of interest" description="Disordered" evidence="1">
    <location>
        <begin position="718"/>
        <end position="773"/>
    </location>
</feature>
<protein>
    <submittedName>
        <fullName evidence="2">Uncharacterized protein</fullName>
    </submittedName>
</protein>
<feature type="region of interest" description="Disordered" evidence="1">
    <location>
        <begin position="621"/>
        <end position="682"/>
    </location>
</feature>
<gene>
    <name evidence="2" type="ORF">EKO27_g7068</name>
</gene>
<evidence type="ECO:0000313" key="2">
    <source>
        <dbReference type="EMBL" id="RWA08029.1"/>
    </source>
</evidence>
<comment type="caution">
    <text evidence="2">The sequence shown here is derived from an EMBL/GenBank/DDBJ whole genome shotgun (WGS) entry which is preliminary data.</text>
</comment>
<feature type="compositionally biased region" description="Polar residues" evidence="1">
    <location>
        <begin position="229"/>
        <end position="242"/>
    </location>
</feature>
<name>A0A439D0Q5_9PEZI</name>
<organism evidence="2 3">
    <name type="scientific">Xylaria grammica</name>
    <dbReference type="NCBI Taxonomy" id="363999"/>
    <lineage>
        <taxon>Eukaryota</taxon>
        <taxon>Fungi</taxon>
        <taxon>Dikarya</taxon>
        <taxon>Ascomycota</taxon>
        <taxon>Pezizomycotina</taxon>
        <taxon>Sordariomycetes</taxon>
        <taxon>Xylariomycetidae</taxon>
        <taxon>Xylariales</taxon>
        <taxon>Xylariaceae</taxon>
        <taxon>Xylaria</taxon>
    </lineage>
</organism>
<feature type="compositionally biased region" description="Polar residues" evidence="1">
    <location>
        <begin position="652"/>
        <end position="661"/>
    </location>
</feature>
<dbReference type="AlphaFoldDB" id="A0A439D0Q5"/>
<feature type="region of interest" description="Disordered" evidence="1">
    <location>
        <begin position="498"/>
        <end position="517"/>
    </location>
</feature>
<dbReference type="EMBL" id="RYZI01000222">
    <property type="protein sequence ID" value="RWA08029.1"/>
    <property type="molecule type" value="Genomic_DNA"/>
</dbReference>
<evidence type="ECO:0000256" key="1">
    <source>
        <dbReference type="SAM" id="MobiDB-lite"/>
    </source>
</evidence>
<sequence length="1105" mass="121829">MPIKYAVPYSSPQGRRKITRKLLTKLKHIQADDVPIPNPTILEIKFYLKINRRCCTIFIKNNEILYPYDTPIISSERIPCFVTSQLEAQKIADKFRQSVQLSAVLVILSEYIVADPITTNSAPTLFFWYDTSRRRTFYLFAYLSHRMEPRTYSAAELLGLRRSRASETSHSVLEKLKGDPEFDEVVSKDKGNVTQAQPRAPKKPKGVSSSSNESDEVVYRGKSHARHPTQPNQPTQHGSNLQWKYRGRTGSEVTSSDPLPAPTGLDKQSSEGFQRFFKAVVSPTHVRVTAGGRIVPNTRGSVSPTTKWDKERLPTEVQNSVEPNREPKLEPVFVPSNNQIPPSMVQPMYPPQPMIYQHMGMPIPLYHPLQSPMPHGFAYPYGLAPLAAPVSNTPYVPVPEREQRSEVIGAAGKQNSGDNDNRPRRAPVKISPPDQFDQNRPFYINGQLVFPSGGMGSGPMPQMVASHYFQPGIMPTPAHPSQRMAAVNHSSSNIPMATAPNVPSPQPYPSVPDRNPASQQLLTSVGPPSGTMPPLSSIRPSEITRKQLEGLRTSLKYYIGQLQFNRHQIDEPWVFAQAQKVRDNIKQFEHNLQMQIRFEMEHYPNMEPMPRHISDMEMPCNTPPRPQSIRYTQASGSSHHGSTRSTGPASVKNFQPQQVGTGSRGCPKPNRAAVGINSNKTDNSTAHIDALEVAVIQKLSGPNATPEQKAMLEAITRPLNPHYDPKPPLTQQYSSDNGSSKGSSAQPDSTAERKGTRAQAQQPGTYLQNQRGSGEAVQAGGAYLTNGNAHYMTLENGGGLSCPYLVGKYPPGTDPWTYLGHEFVYARELTEAEKQARNVYWGKLPNKGTGLPKFDGKDFYPASPQKVTENKGHIRNIPSGRPDIDLGFEMRRSEIDPFGSSRDANSIRSFESGRKFSKAIPIVAPPDADKKTMANMSATSKGKGSEGTNELSKLNESLERIKLSSPEESSAKKKSPQLGRRALERSSIKSGHDLWQTMLKKGSASGNVLPGTVSSTTATGYLPQYAGNAIASLGPTISNGSPARVSPNADDKLIELEGPRVAMEKVGENCPPSSAPSMEHDITKDLHQRMLRDAERRGVIGSDWQ</sequence>
<feature type="region of interest" description="Disordered" evidence="1">
    <location>
        <begin position="921"/>
        <end position="989"/>
    </location>
</feature>